<gene>
    <name evidence="8" type="ORF">BJ684DRAFT_6482</name>
</gene>
<dbReference type="Gene3D" id="3.10.50.40">
    <property type="match status" value="1"/>
</dbReference>
<dbReference type="PANTHER" id="PTHR45779:SF7">
    <property type="entry name" value="PEPTIDYLPROLYL ISOMERASE"/>
    <property type="match status" value="1"/>
</dbReference>
<keyword evidence="4 5" id="KW-0413">Isomerase</keyword>
<dbReference type="OrthoDB" id="1902587at2759"/>
<evidence type="ECO:0000256" key="3">
    <source>
        <dbReference type="ARBA" id="ARBA00023110"/>
    </source>
</evidence>
<reference evidence="9" key="1">
    <citation type="journal article" date="2018" name="Nat. Microbiol.">
        <title>Leveraging single-cell genomics to expand the fungal tree of life.</title>
        <authorList>
            <person name="Ahrendt S.R."/>
            <person name="Quandt C.A."/>
            <person name="Ciobanu D."/>
            <person name="Clum A."/>
            <person name="Salamov A."/>
            <person name="Andreopoulos B."/>
            <person name="Cheng J.F."/>
            <person name="Woyke T."/>
            <person name="Pelin A."/>
            <person name="Henrissat B."/>
            <person name="Reynolds N.K."/>
            <person name="Benny G.L."/>
            <person name="Smith M.E."/>
            <person name="James T.Y."/>
            <person name="Grigoriev I.V."/>
        </authorList>
    </citation>
    <scope>NUCLEOTIDE SEQUENCE [LARGE SCALE GENOMIC DNA]</scope>
</reference>
<dbReference type="Proteomes" id="UP000267251">
    <property type="component" value="Unassembled WGS sequence"/>
</dbReference>
<dbReference type="InterPro" id="IPR001179">
    <property type="entry name" value="PPIase_FKBP_dom"/>
</dbReference>
<keyword evidence="3 5" id="KW-0697">Rotamase</keyword>
<dbReference type="FunFam" id="3.10.50.40:FF:000006">
    <property type="entry name" value="Peptidyl-prolyl cis-trans isomerase"/>
    <property type="match status" value="1"/>
</dbReference>
<feature type="non-terminal residue" evidence="8">
    <location>
        <position position="139"/>
    </location>
</feature>
<dbReference type="AlphaFoldDB" id="A0A4P9Y6I0"/>
<feature type="non-terminal residue" evidence="8">
    <location>
        <position position="1"/>
    </location>
</feature>
<comment type="catalytic activity">
    <reaction evidence="1 5">
        <text>[protein]-peptidylproline (omega=180) = [protein]-peptidylproline (omega=0)</text>
        <dbReference type="Rhea" id="RHEA:16237"/>
        <dbReference type="Rhea" id="RHEA-COMP:10747"/>
        <dbReference type="Rhea" id="RHEA-COMP:10748"/>
        <dbReference type="ChEBI" id="CHEBI:83833"/>
        <dbReference type="ChEBI" id="CHEBI:83834"/>
        <dbReference type="EC" id="5.2.1.8"/>
    </reaction>
</comment>
<evidence type="ECO:0000313" key="8">
    <source>
        <dbReference type="EMBL" id="RKP14657.1"/>
    </source>
</evidence>
<evidence type="ECO:0000259" key="7">
    <source>
        <dbReference type="PROSITE" id="PS50059"/>
    </source>
</evidence>
<evidence type="ECO:0000256" key="2">
    <source>
        <dbReference type="ARBA" id="ARBA00013194"/>
    </source>
</evidence>
<dbReference type="SUPFAM" id="SSF54534">
    <property type="entry name" value="FKBP-like"/>
    <property type="match status" value="1"/>
</dbReference>
<feature type="signal peptide" evidence="6">
    <location>
        <begin position="1"/>
        <end position="25"/>
    </location>
</feature>
<protein>
    <recommendedName>
        <fullName evidence="2 5">peptidylprolyl isomerase</fullName>
        <ecNumber evidence="2 5">5.2.1.8</ecNumber>
    </recommendedName>
</protein>
<keyword evidence="9" id="KW-1185">Reference proteome</keyword>
<accession>A0A4P9Y6I0</accession>
<evidence type="ECO:0000256" key="5">
    <source>
        <dbReference type="PROSITE-ProRule" id="PRU00277"/>
    </source>
</evidence>
<dbReference type="Pfam" id="PF00254">
    <property type="entry name" value="FKBP_C"/>
    <property type="match status" value="1"/>
</dbReference>
<keyword evidence="6" id="KW-0732">Signal</keyword>
<dbReference type="GO" id="GO:0003755">
    <property type="term" value="F:peptidyl-prolyl cis-trans isomerase activity"/>
    <property type="evidence" value="ECO:0007669"/>
    <property type="project" value="UniProtKB-KW"/>
</dbReference>
<dbReference type="GO" id="GO:0005783">
    <property type="term" value="C:endoplasmic reticulum"/>
    <property type="evidence" value="ECO:0007669"/>
    <property type="project" value="TreeGrafter"/>
</dbReference>
<dbReference type="InterPro" id="IPR046357">
    <property type="entry name" value="PPIase_dom_sf"/>
</dbReference>
<proteinExistence type="predicted"/>
<name>A0A4P9Y6I0_9FUNG</name>
<feature type="chain" id="PRO_5020918929" description="peptidylprolyl isomerase" evidence="6">
    <location>
        <begin position="26"/>
        <end position="139"/>
    </location>
</feature>
<evidence type="ECO:0000313" key="9">
    <source>
        <dbReference type="Proteomes" id="UP000267251"/>
    </source>
</evidence>
<evidence type="ECO:0000256" key="6">
    <source>
        <dbReference type="SAM" id="SignalP"/>
    </source>
</evidence>
<dbReference type="PROSITE" id="PS50059">
    <property type="entry name" value="FKBP_PPIASE"/>
    <property type="match status" value="1"/>
</dbReference>
<evidence type="ECO:0000256" key="1">
    <source>
        <dbReference type="ARBA" id="ARBA00000971"/>
    </source>
</evidence>
<dbReference type="PANTHER" id="PTHR45779">
    <property type="entry name" value="PEPTIDYLPROLYL ISOMERASE"/>
    <property type="match status" value="1"/>
</dbReference>
<dbReference type="InterPro" id="IPR044609">
    <property type="entry name" value="FKBP2/11"/>
</dbReference>
<dbReference type="EMBL" id="KZ987807">
    <property type="protein sequence ID" value="RKP14657.1"/>
    <property type="molecule type" value="Genomic_DNA"/>
</dbReference>
<organism evidence="8 9">
    <name type="scientific">Piptocephalis cylindrospora</name>
    <dbReference type="NCBI Taxonomy" id="1907219"/>
    <lineage>
        <taxon>Eukaryota</taxon>
        <taxon>Fungi</taxon>
        <taxon>Fungi incertae sedis</taxon>
        <taxon>Zoopagomycota</taxon>
        <taxon>Zoopagomycotina</taxon>
        <taxon>Zoopagomycetes</taxon>
        <taxon>Zoopagales</taxon>
        <taxon>Piptocephalidaceae</taxon>
        <taxon>Piptocephalis</taxon>
    </lineage>
</organism>
<evidence type="ECO:0000256" key="4">
    <source>
        <dbReference type="ARBA" id="ARBA00023235"/>
    </source>
</evidence>
<dbReference type="EC" id="5.2.1.8" evidence="2 5"/>
<sequence>VRLSLLAIASIGLWTITSLSEGVDALKEAPTSLVIGTKKRVNCKRPATKGDKLDMHYTGTLFDTGKKFDSSHDRNTPLSFTLGVGQVIKGWDQGILGMCPGEQRKLQIPPELAYGERGSPPVIPANAALVFEIELIKIR</sequence>
<feature type="domain" description="PPIase FKBP-type" evidence="7">
    <location>
        <begin position="50"/>
        <end position="139"/>
    </location>
</feature>